<feature type="region of interest" description="Disordered" evidence="1">
    <location>
        <begin position="87"/>
        <end position="110"/>
    </location>
</feature>
<sequence>MPGQSPSGARGYIVMVYPPSITPPVVEEAVTLTATPVTTPTLDLHHKQPKKPSNVNWSPHAVKVTPGSTKLATVTTHITPEPEVAPIVQGDNTEDASTTNSATTPLPTAEPLLPTLTVASLNSGGSSEPQPECTATSMLAEEPLPLTRAMANPDLGFSEPQAEVEGSKTVATLPTARCSPPMDVVEPTSQPPLAQGTNLPSTEPEEPLTLLSSPSPTVESFEVPGTEIAALILNVNTPVGAMPNPTVPEKEPDEVRADNGGKRKCGGAPKGQAPKKSKSSQPNVRYDLPSPSHPFYTRLIECGSQRVTRAKARVQKEAN</sequence>
<reference evidence="2 3" key="1">
    <citation type="submission" date="2024-05" db="EMBL/GenBank/DDBJ databases">
        <title>A draft genome resource for the thread blight pathogen Marasmius tenuissimus strain MS-2.</title>
        <authorList>
            <person name="Yulfo-Soto G.E."/>
            <person name="Baruah I.K."/>
            <person name="Amoako-Attah I."/>
            <person name="Bukari Y."/>
            <person name="Meinhardt L.W."/>
            <person name="Bailey B.A."/>
            <person name="Cohen S.P."/>
        </authorList>
    </citation>
    <scope>NUCLEOTIDE SEQUENCE [LARGE SCALE GENOMIC DNA]</scope>
    <source>
        <strain evidence="2 3">MS-2</strain>
    </source>
</reference>
<comment type="caution">
    <text evidence="2">The sequence shown here is derived from an EMBL/GenBank/DDBJ whole genome shotgun (WGS) entry which is preliminary data.</text>
</comment>
<proteinExistence type="predicted"/>
<protein>
    <submittedName>
        <fullName evidence="2">Uncharacterized protein</fullName>
    </submittedName>
</protein>
<evidence type="ECO:0000256" key="1">
    <source>
        <dbReference type="SAM" id="MobiDB-lite"/>
    </source>
</evidence>
<gene>
    <name evidence="2" type="ORF">AAF712_002565</name>
</gene>
<feature type="region of interest" description="Disordered" evidence="1">
    <location>
        <begin position="242"/>
        <end position="292"/>
    </location>
</feature>
<feature type="region of interest" description="Disordered" evidence="1">
    <location>
        <begin position="40"/>
        <end position="61"/>
    </location>
</feature>
<feature type="compositionally biased region" description="Polar residues" evidence="1">
    <location>
        <begin position="187"/>
        <end position="201"/>
    </location>
</feature>
<feature type="compositionally biased region" description="Basic and acidic residues" evidence="1">
    <location>
        <begin position="248"/>
        <end position="261"/>
    </location>
</feature>
<evidence type="ECO:0000313" key="2">
    <source>
        <dbReference type="EMBL" id="KAL0070374.1"/>
    </source>
</evidence>
<evidence type="ECO:0000313" key="3">
    <source>
        <dbReference type="Proteomes" id="UP001437256"/>
    </source>
</evidence>
<organism evidence="2 3">
    <name type="scientific">Marasmius tenuissimus</name>
    <dbReference type="NCBI Taxonomy" id="585030"/>
    <lineage>
        <taxon>Eukaryota</taxon>
        <taxon>Fungi</taxon>
        <taxon>Dikarya</taxon>
        <taxon>Basidiomycota</taxon>
        <taxon>Agaricomycotina</taxon>
        <taxon>Agaricomycetes</taxon>
        <taxon>Agaricomycetidae</taxon>
        <taxon>Agaricales</taxon>
        <taxon>Marasmiineae</taxon>
        <taxon>Marasmiaceae</taxon>
        <taxon>Marasmius</taxon>
    </lineage>
</organism>
<keyword evidence="3" id="KW-1185">Reference proteome</keyword>
<feature type="region of interest" description="Disordered" evidence="1">
    <location>
        <begin position="174"/>
        <end position="219"/>
    </location>
</feature>
<dbReference type="Proteomes" id="UP001437256">
    <property type="component" value="Unassembled WGS sequence"/>
</dbReference>
<name>A0ABR3ABJ5_9AGAR</name>
<dbReference type="EMBL" id="JBBXMP010000007">
    <property type="protein sequence ID" value="KAL0070374.1"/>
    <property type="molecule type" value="Genomic_DNA"/>
</dbReference>
<accession>A0ABR3ABJ5</accession>